<evidence type="ECO:0000313" key="2">
    <source>
        <dbReference type="EMBL" id="CAK9100860.1"/>
    </source>
</evidence>
<keyword evidence="3" id="KW-1185">Reference proteome</keyword>
<reference evidence="2 3" key="1">
    <citation type="submission" date="2024-02" db="EMBL/GenBank/DDBJ databases">
        <authorList>
            <person name="Chen Y."/>
            <person name="Shah S."/>
            <person name="Dougan E. K."/>
            <person name="Thang M."/>
            <person name="Chan C."/>
        </authorList>
    </citation>
    <scope>NUCLEOTIDE SEQUENCE [LARGE SCALE GENOMIC DNA]</scope>
</reference>
<evidence type="ECO:0000313" key="3">
    <source>
        <dbReference type="Proteomes" id="UP001642484"/>
    </source>
</evidence>
<feature type="compositionally biased region" description="Basic and acidic residues" evidence="1">
    <location>
        <begin position="246"/>
        <end position="257"/>
    </location>
</feature>
<name>A0ABP0RJS9_9DINO</name>
<protein>
    <submittedName>
        <fullName evidence="2">Uncharacterized protein</fullName>
    </submittedName>
</protein>
<organism evidence="2 3">
    <name type="scientific">Durusdinium trenchii</name>
    <dbReference type="NCBI Taxonomy" id="1381693"/>
    <lineage>
        <taxon>Eukaryota</taxon>
        <taxon>Sar</taxon>
        <taxon>Alveolata</taxon>
        <taxon>Dinophyceae</taxon>
        <taxon>Suessiales</taxon>
        <taxon>Symbiodiniaceae</taxon>
        <taxon>Durusdinium</taxon>
    </lineage>
</organism>
<dbReference type="Proteomes" id="UP001642484">
    <property type="component" value="Unassembled WGS sequence"/>
</dbReference>
<evidence type="ECO:0000256" key="1">
    <source>
        <dbReference type="SAM" id="MobiDB-lite"/>
    </source>
</evidence>
<proteinExistence type="predicted"/>
<feature type="region of interest" description="Disordered" evidence="1">
    <location>
        <begin position="154"/>
        <end position="267"/>
    </location>
</feature>
<gene>
    <name evidence="2" type="ORF">CCMP2556_LOCUS47598</name>
</gene>
<dbReference type="EMBL" id="CAXAMN010026139">
    <property type="protein sequence ID" value="CAK9100860.1"/>
    <property type="molecule type" value="Genomic_DNA"/>
</dbReference>
<sequence>MAGTWRVLIESLHDLGSASYRVGDHLKLLGHAVHHDGNDPHLRNLVVEVKSGNKTMLATQIDTHLPPPGRRRTPPFSVPEGQGDLITLNEVLFVPQPPHREGAVLRILKLHRHQSDALLGEANIAQPKGSMALKLQRKGAPQGVAMVTVTTGLPSAKGKASPAVPPPVRSVDSPPLAGEDSVKSGQSHSSRATGNSRTTGHGRHVADILAPEPDSPPTGGAGVTLPPPPPLSTEVPQSSPQSTQEAKQKSPKKEKNSKAPTAVSEQGDILAELFACGVGILKGVAEMCQKAEEAPAERPVAPAR</sequence>
<comment type="caution">
    <text evidence="2">The sequence shown here is derived from an EMBL/GenBank/DDBJ whole genome shotgun (WGS) entry which is preliminary data.</text>
</comment>
<feature type="compositionally biased region" description="Polar residues" evidence="1">
    <location>
        <begin position="183"/>
        <end position="199"/>
    </location>
</feature>
<accession>A0ABP0RJS9</accession>